<protein>
    <submittedName>
        <fullName evidence="1">Uncharacterized protein</fullName>
    </submittedName>
</protein>
<dbReference type="RefSeq" id="WP_165912543.1">
    <property type="nucleotide sequence ID" value="NZ_BDUF01000106.1"/>
</dbReference>
<dbReference type="EMBL" id="BDUF01000106">
    <property type="protein sequence ID" value="GAX91662.1"/>
    <property type="molecule type" value="Genomic_DNA"/>
</dbReference>
<accession>A0A292YEJ7</accession>
<dbReference type="AlphaFoldDB" id="A0A292YEJ7"/>
<comment type="caution">
    <text evidence="1">The sequence shown here is derived from an EMBL/GenBank/DDBJ whole genome shotgun (WGS) entry which is preliminary data.</text>
</comment>
<proteinExistence type="predicted"/>
<gene>
    <name evidence="1" type="ORF">EFBL_3352</name>
</gene>
<dbReference type="Proteomes" id="UP000217785">
    <property type="component" value="Unassembled WGS sequence"/>
</dbReference>
<reference evidence="2" key="1">
    <citation type="submission" date="2017-07" db="EMBL/GenBank/DDBJ databases">
        <title>Draft genome sequence of Effusibacillus lacus strain skLN1.</title>
        <authorList>
            <person name="Watanabe M."/>
            <person name="Kojima H."/>
            <person name="Fukui M."/>
        </authorList>
    </citation>
    <scope>NUCLEOTIDE SEQUENCE [LARGE SCALE GENOMIC DNA]</scope>
    <source>
        <strain evidence="2">skLN1</strain>
    </source>
</reference>
<evidence type="ECO:0000313" key="1">
    <source>
        <dbReference type="EMBL" id="GAX91662.1"/>
    </source>
</evidence>
<keyword evidence="2" id="KW-1185">Reference proteome</keyword>
<organism evidence="1 2">
    <name type="scientific">Effusibacillus lacus</name>
    <dbReference type="NCBI Taxonomy" id="1348429"/>
    <lineage>
        <taxon>Bacteria</taxon>
        <taxon>Bacillati</taxon>
        <taxon>Bacillota</taxon>
        <taxon>Bacilli</taxon>
        <taxon>Bacillales</taxon>
        <taxon>Alicyclobacillaceae</taxon>
        <taxon>Effusibacillus</taxon>
    </lineage>
</organism>
<name>A0A292YEJ7_9BACL</name>
<sequence length="48" mass="5532">MTEVFCHSDEVVFNEYTPDMKFHRGDIEVNPIARGTSQCALIFEKVQV</sequence>
<evidence type="ECO:0000313" key="2">
    <source>
        <dbReference type="Proteomes" id="UP000217785"/>
    </source>
</evidence>